<dbReference type="CDD" id="cd12913">
    <property type="entry name" value="PDC1_MCP_like"/>
    <property type="match status" value="1"/>
</dbReference>
<evidence type="ECO:0000256" key="3">
    <source>
        <dbReference type="ARBA" id="ARBA00022692"/>
    </source>
</evidence>
<comment type="caution">
    <text evidence="9">The sequence shown here is derived from an EMBL/GenBank/DDBJ whole genome shotgun (WGS) entry which is preliminary data.</text>
</comment>
<dbReference type="GO" id="GO:0005886">
    <property type="term" value="C:plasma membrane"/>
    <property type="evidence" value="ECO:0007669"/>
    <property type="project" value="UniProtKB-SubCell"/>
</dbReference>
<feature type="repeat" description="TPR" evidence="6">
    <location>
        <begin position="623"/>
        <end position="656"/>
    </location>
</feature>
<keyword evidence="3 7" id="KW-0812">Transmembrane</keyword>
<dbReference type="STRING" id="947033.Lste_0983"/>
<dbReference type="Pfam" id="PF02743">
    <property type="entry name" value="dCache_1"/>
    <property type="match status" value="1"/>
</dbReference>
<dbReference type="SUPFAM" id="SSF103190">
    <property type="entry name" value="Sensory domain-like"/>
    <property type="match status" value="1"/>
</dbReference>
<feature type="transmembrane region" description="Helical" evidence="7">
    <location>
        <begin position="326"/>
        <end position="349"/>
    </location>
</feature>
<dbReference type="SUPFAM" id="SSF48452">
    <property type="entry name" value="TPR-like"/>
    <property type="match status" value="1"/>
</dbReference>
<dbReference type="EMBL" id="LNYY01000019">
    <property type="protein sequence ID" value="KTD67825.1"/>
    <property type="molecule type" value="Genomic_DNA"/>
</dbReference>
<evidence type="ECO:0000256" key="1">
    <source>
        <dbReference type="ARBA" id="ARBA00004651"/>
    </source>
</evidence>
<dbReference type="CDD" id="cd07302">
    <property type="entry name" value="CHD"/>
    <property type="match status" value="1"/>
</dbReference>
<dbReference type="PROSITE" id="PS50125">
    <property type="entry name" value="GUANYLATE_CYCLASE_2"/>
    <property type="match status" value="1"/>
</dbReference>
<gene>
    <name evidence="9" type="ORF">Lste_0983</name>
</gene>
<dbReference type="SUPFAM" id="SSF55073">
    <property type="entry name" value="Nucleotide cyclase"/>
    <property type="match status" value="1"/>
</dbReference>
<dbReference type="PROSITE" id="PS50005">
    <property type="entry name" value="TPR"/>
    <property type="match status" value="1"/>
</dbReference>
<dbReference type="Gene3D" id="3.30.70.1230">
    <property type="entry name" value="Nucleotide cyclase"/>
    <property type="match status" value="1"/>
</dbReference>
<name>A0A0W0ZFC1_9GAMM</name>
<feature type="transmembrane region" description="Helical" evidence="7">
    <location>
        <begin position="294"/>
        <end position="314"/>
    </location>
</feature>
<dbReference type="Proteomes" id="UP000054926">
    <property type="component" value="Unassembled WGS sequence"/>
</dbReference>
<reference evidence="9 10" key="1">
    <citation type="submission" date="2015-11" db="EMBL/GenBank/DDBJ databases">
        <title>Genomic analysis of 38 Legionella species identifies large and diverse effector repertoires.</title>
        <authorList>
            <person name="Burstein D."/>
            <person name="Amaro F."/>
            <person name="Zusman T."/>
            <person name="Lifshitz Z."/>
            <person name="Cohen O."/>
            <person name="Gilbert J.A."/>
            <person name="Pupko T."/>
            <person name="Shuman H.A."/>
            <person name="Segal G."/>
        </authorList>
    </citation>
    <scope>NUCLEOTIDE SEQUENCE [LARGE SCALE GENOMIC DNA]</scope>
    <source>
        <strain evidence="9 10">IMVS3376</strain>
    </source>
</reference>
<dbReference type="AlphaFoldDB" id="A0A0W0ZFC1"/>
<dbReference type="InterPro" id="IPR001054">
    <property type="entry name" value="A/G_cyclase"/>
</dbReference>
<comment type="subcellular location">
    <subcellularLocation>
        <location evidence="1">Cell membrane</location>
        <topology evidence="1">Multi-pass membrane protein</topology>
    </subcellularLocation>
</comment>
<dbReference type="CDD" id="cd12912">
    <property type="entry name" value="PDC2_MCP_like"/>
    <property type="match status" value="1"/>
</dbReference>
<dbReference type="OrthoDB" id="9806704at2"/>
<evidence type="ECO:0000313" key="9">
    <source>
        <dbReference type="EMBL" id="KTD67825.1"/>
    </source>
</evidence>
<dbReference type="GO" id="GO:0006171">
    <property type="term" value="P:cAMP biosynthetic process"/>
    <property type="evidence" value="ECO:0007669"/>
    <property type="project" value="TreeGrafter"/>
</dbReference>
<evidence type="ECO:0000256" key="2">
    <source>
        <dbReference type="ARBA" id="ARBA00022475"/>
    </source>
</evidence>
<dbReference type="InterPro" id="IPR029787">
    <property type="entry name" value="Nucleotide_cyclase"/>
</dbReference>
<dbReference type="PANTHER" id="PTHR43081">
    <property type="entry name" value="ADENYLATE CYCLASE, TERMINAL-DIFFERENTIATION SPECIFIC-RELATED"/>
    <property type="match status" value="1"/>
</dbReference>
<proteinExistence type="predicted"/>
<dbReference type="InterPro" id="IPR011990">
    <property type="entry name" value="TPR-like_helical_dom_sf"/>
</dbReference>
<dbReference type="InterPro" id="IPR029151">
    <property type="entry name" value="Sensor-like_sf"/>
</dbReference>
<dbReference type="InterPro" id="IPR050697">
    <property type="entry name" value="Adenylyl/Guanylyl_Cyclase_3/4"/>
</dbReference>
<keyword evidence="5 7" id="KW-0472">Membrane</keyword>
<dbReference type="Gene3D" id="3.30.450.20">
    <property type="entry name" value="PAS domain"/>
    <property type="match status" value="1"/>
</dbReference>
<feature type="domain" description="Guanylate cyclase" evidence="8">
    <location>
        <begin position="430"/>
        <end position="562"/>
    </location>
</feature>
<organism evidence="9 10">
    <name type="scientific">Legionella steelei</name>
    <dbReference type="NCBI Taxonomy" id="947033"/>
    <lineage>
        <taxon>Bacteria</taxon>
        <taxon>Pseudomonadati</taxon>
        <taxon>Pseudomonadota</taxon>
        <taxon>Gammaproteobacteria</taxon>
        <taxon>Legionellales</taxon>
        <taxon>Legionellaceae</taxon>
        <taxon>Legionella</taxon>
    </lineage>
</organism>
<dbReference type="InterPro" id="IPR033479">
    <property type="entry name" value="dCache_1"/>
</dbReference>
<evidence type="ECO:0000259" key="8">
    <source>
        <dbReference type="PROSITE" id="PS50125"/>
    </source>
</evidence>
<dbReference type="EC" id="4.6.1.1" evidence="9"/>
<evidence type="ECO:0000256" key="4">
    <source>
        <dbReference type="ARBA" id="ARBA00022989"/>
    </source>
</evidence>
<keyword evidence="10" id="KW-1185">Reference proteome</keyword>
<dbReference type="InterPro" id="IPR019734">
    <property type="entry name" value="TPR_rpt"/>
</dbReference>
<sequence>MIVTLRMSMLFLFISLFVTTILLIILITTQRYSEALSDIAHQRMVNESLLILNRLHKNIGPAQIHSQFAARLIEEEDITHKFTTQIISLTTNIVKIIPLVVGAHWGDEKGNFIFAQKEPNGSITSDIYQRNHGTTTRTIINRDIQGKIIKKYLSNDISYDPRTRPWYLQAKKEKKTVWTNVYLFYFQQNNGLTVSSPVFKNGKFFGAFALDIDLSDLSQFINKIQKVTPNSYLFIVDKEGNLIASSGSSSFANLAKNTNIHSKSLINQTFKKYQQKNENKLLTFSYPYSNQTYMVTYVPSVIFATHGWYIGVITPQSDFISNLKKMNLITIYISLGILILGIFLISSLVSHIVKPLKILVVETENIKQFNLDNKIVIHSKIKEIIQLRNSVDSMKLGLKLFQKYIPKSLVRQLIESGEDIRTGGVRKTLTVLFSDIKRFTAIVEKMEPSVLMQQMGEYLEELSQIIIDEKGTIDKYIGDSIMAFWGAPLPNERPYHHAARAALRCQNKLNVLNKMWQQKGREAFITRIGIHMGDAIVGNLGSSERLNYTAIGDAINIASRLESINKNYGTKIIVSDTVYEIIKDQFILRMIDCVVVKGRTQSCYIYELLTDNVQDLEFDLNAYNSIFEQGFLLYKQQLWDGAIEHFKKCLEIYPADIIAPIFIERCQQFKSNPPKPGWQGITE</sequence>
<accession>A0A0W0ZFC1</accession>
<dbReference type="Gene3D" id="6.10.340.10">
    <property type="match status" value="1"/>
</dbReference>
<dbReference type="Pfam" id="PF00211">
    <property type="entry name" value="Guanylate_cyc"/>
    <property type="match status" value="1"/>
</dbReference>
<evidence type="ECO:0000256" key="5">
    <source>
        <dbReference type="ARBA" id="ARBA00023136"/>
    </source>
</evidence>
<dbReference type="GO" id="GO:0004016">
    <property type="term" value="F:adenylate cyclase activity"/>
    <property type="evidence" value="ECO:0007669"/>
    <property type="project" value="UniProtKB-EC"/>
</dbReference>
<dbReference type="SMART" id="SM00044">
    <property type="entry name" value="CYCc"/>
    <property type="match status" value="1"/>
</dbReference>
<protein>
    <submittedName>
        <fullName evidence="9">Guanylate cyclase</fullName>
        <ecNumber evidence="9">4.6.1.1</ecNumber>
    </submittedName>
</protein>
<keyword evidence="9" id="KW-0456">Lyase</keyword>
<keyword evidence="6" id="KW-0802">TPR repeat</keyword>
<dbReference type="PANTHER" id="PTHR43081:SF1">
    <property type="entry name" value="ADENYLATE CYCLASE, TERMINAL-DIFFERENTIATION SPECIFIC"/>
    <property type="match status" value="1"/>
</dbReference>
<evidence type="ECO:0000256" key="6">
    <source>
        <dbReference type="PROSITE-ProRule" id="PRU00339"/>
    </source>
</evidence>
<dbReference type="GO" id="GO:0035556">
    <property type="term" value="P:intracellular signal transduction"/>
    <property type="evidence" value="ECO:0007669"/>
    <property type="project" value="InterPro"/>
</dbReference>
<evidence type="ECO:0000256" key="7">
    <source>
        <dbReference type="SAM" id="Phobius"/>
    </source>
</evidence>
<dbReference type="PATRIC" id="fig|947033.5.peg.1050"/>
<keyword evidence="2" id="KW-1003">Cell membrane</keyword>
<evidence type="ECO:0000313" key="10">
    <source>
        <dbReference type="Proteomes" id="UP000054926"/>
    </source>
</evidence>
<keyword evidence="4 7" id="KW-1133">Transmembrane helix</keyword>